<comment type="caution">
    <text evidence="11">The sequence shown here is derived from an EMBL/GenBank/DDBJ whole genome shotgun (WGS) entry which is preliminary data.</text>
</comment>
<dbReference type="Pfam" id="PF07885">
    <property type="entry name" value="Ion_trans_2"/>
    <property type="match status" value="1"/>
</dbReference>
<evidence type="ECO:0000313" key="12">
    <source>
        <dbReference type="Proteomes" id="UP001357485"/>
    </source>
</evidence>
<feature type="domain" description="Potassium channel" evidence="10">
    <location>
        <begin position="26"/>
        <end position="96"/>
    </location>
</feature>
<reference evidence="11 12" key="1">
    <citation type="submission" date="2023-08" db="EMBL/GenBank/DDBJ databases">
        <title>Black Yeasts Isolated from many extreme environments.</title>
        <authorList>
            <person name="Coleine C."/>
            <person name="Stajich J.E."/>
            <person name="Selbmann L."/>
        </authorList>
    </citation>
    <scope>NUCLEOTIDE SEQUENCE [LARGE SCALE GENOMIC DNA]</scope>
    <source>
        <strain evidence="11 12">CCFEE 536</strain>
    </source>
</reference>
<dbReference type="SUPFAM" id="SSF81324">
    <property type="entry name" value="Voltage-gated potassium channels"/>
    <property type="match status" value="1"/>
</dbReference>
<evidence type="ECO:0000313" key="11">
    <source>
        <dbReference type="EMBL" id="KAK5200519.1"/>
    </source>
</evidence>
<feature type="transmembrane region" description="Helical" evidence="9">
    <location>
        <begin position="41"/>
        <end position="59"/>
    </location>
</feature>
<feature type="transmembrane region" description="Helical" evidence="9">
    <location>
        <begin position="71"/>
        <end position="91"/>
    </location>
</feature>
<evidence type="ECO:0000256" key="1">
    <source>
        <dbReference type="ARBA" id="ARBA00004141"/>
    </source>
</evidence>
<feature type="region of interest" description="Disordered" evidence="8">
    <location>
        <begin position="311"/>
        <end position="338"/>
    </location>
</feature>
<sequence>MREVQQQAERASRWLAVIFSATAASVLWFVGAAVFMVAEGWTYFESLYFTYTTLLTIGYGDYAPASGSGRAFFVFWSMLAVPTLTILTSHMGDTVVKAFNDVTIWIGSMAVLPAEDCGRRTFKPSKSLLVRFFLGRRLQPNRASGSQPRIPEKREAQRIKKFDRDNMILDGIIHNLEEEKVPQDGKEEEEGGRWQDREVRFYHYLLVRELCSVMKDIQVVPAKEYSYEEWAWYLQLLGHDEYASPQRRPNGNDNLAPEPGRPQNRAKERESQSWNWLGYNSPLMSSEKEAQWILEGLAMTLEKELRKMQCSEDGMRRQLPPVSIEQCKSRRVSKLGEE</sequence>
<comment type="subcellular location">
    <subcellularLocation>
        <location evidence="1">Membrane</location>
        <topology evidence="1">Multi-pass membrane protein</topology>
    </subcellularLocation>
</comment>
<evidence type="ECO:0000256" key="6">
    <source>
        <dbReference type="ARBA" id="ARBA00023136"/>
    </source>
</evidence>
<evidence type="ECO:0000256" key="3">
    <source>
        <dbReference type="ARBA" id="ARBA00022692"/>
    </source>
</evidence>
<keyword evidence="3 9" id="KW-0812">Transmembrane</keyword>
<name>A0ABR0LNJ0_9PEZI</name>
<accession>A0ABR0LNJ0</accession>
<protein>
    <recommendedName>
        <fullName evidence="10">Potassium channel domain-containing protein</fullName>
    </recommendedName>
</protein>
<dbReference type="Gene3D" id="1.10.287.70">
    <property type="match status" value="1"/>
</dbReference>
<organism evidence="11 12">
    <name type="scientific">Cryomyces antarcticus</name>
    <dbReference type="NCBI Taxonomy" id="329879"/>
    <lineage>
        <taxon>Eukaryota</taxon>
        <taxon>Fungi</taxon>
        <taxon>Dikarya</taxon>
        <taxon>Ascomycota</taxon>
        <taxon>Pezizomycotina</taxon>
        <taxon>Dothideomycetes</taxon>
        <taxon>Dothideomycetes incertae sedis</taxon>
        <taxon>Cryomyces</taxon>
    </lineage>
</organism>
<feature type="compositionally biased region" description="Basic residues" evidence="8">
    <location>
        <begin position="329"/>
        <end position="338"/>
    </location>
</feature>
<evidence type="ECO:0000256" key="2">
    <source>
        <dbReference type="ARBA" id="ARBA00022448"/>
    </source>
</evidence>
<proteinExistence type="predicted"/>
<keyword evidence="12" id="KW-1185">Reference proteome</keyword>
<evidence type="ECO:0000256" key="5">
    <source>
        <dbReference type="ARBA" id="ARBA00023065"/>
    </source>
</evidence>
<feature type="region of interest" description="Disordered" evidence="8">
    <location>
        <begin position="244"/>
        <end position="272"/>
    </location>
</feature>
<dbReference type="EMBL" id="JAVRRA010017427">
    <property type="protein sequence ID" value="KAK5200519.1"/>
    <property type="molecule type" value="Genomic_DNA"/>
</dbReference>
<gene>
    <name evidence="11" type="ORF">LTR16_005878</name>
</gene>
<dbReference type="InterPro" id="IPR013099">
    <property type="entry name" value="K_chnl_dom"/>
</dbReference>
<evidence type="ECO:0000256" key="4">
    <source>
        <dbReference type="ARBA" id="ARBA00022989"/>
    </source>
</evidence>
<evidence type="ECO:0000256" key="7">
    <source>
        <dbReference type="ARBA" id="ARBA00023303"/>
    </source>
</evidence>
<dbReference type="InterPro" id="IPR003280">
    <property type="entry name" value="2pore_dom_K_chnl"/>
</dbReference>
<evidence type="ECO:0000256" key="8">
    <source>
        <dbReference type="SAM" id="MobiDB-lite"/>
    </source>
</evidence>
<keyword evidence="2" id="KW-0813">Transport</keyword>
<dbReference type="Proteomes" id="UP001357485">
    <property type="component" value="Unassembled WGS sequence"/>
</dbReference>
<feature type="transmembrane region" description="Helical" evidence="9">
    <location>
        <begin position="12"/>
        <end position="35"/>
    </location>
</feature>
<keyword evidence="6 9" id="KW-0472">Membrane</keyword>
<keyword evidence="5" id="KW-0406">Ion transport</keyword>
<keyword evidence="4 9" id="KW-1133">Transmembrane helix</keyword>
<evidence type="ECO:0000256" key="9">
    <source>
        <dbReference type="SAM" id="Phobius"/>
    </source>
</evidence>
<evidence type="ECO:0000259" key="10">
    <source>
        <dbReference type="Pfam" id="PF07885"/>
    </source>
</evidence>
<dbReference type="PANTHER" id="PTHR11003:SF301">
    <property type="entry name" value="POTASSIUM CHANNEL PROTEIN"/>
    <property type="match status" value="1"/>
</dbReference>
<dbReference type="PANTHER" id="PTHR11003">
    <property type="entry name" value="POTASSIUM CHANNEL, SUBFAMILY K"/>
    <property type="match status" value="1"/>
</dbReference>
<keyword evidence="7" id="KW-0407">Ion channel</keyword>